<dbReference type="Proteomes" id="UP000253420">
    <property type="component" value="Unassembled WGS sequence"/>
</dbReference>
<dbReference type="EMBL" id="QOZG01000006">
    <property type="protein sequence ID" value="RCS22847.1"/>
    <property type="molecule type" value="Genomic_DNA"/>
</dbReference>
<accession>A0A368K0D1</accession>
<evidence type="ECO:0000313" key="1">
    <source>
        <dbReference type="EMBL" id="RCS22847.1"/>
    </source>
</evidence>
<dbReference type="RefSeq" id="WP_114441389.1">
    <property type="nucleotide sequence ID" value="NZ_QOZG01000006.1"/>
</dbReference>
<reference evidence="1 2" key="1">
    <citation type="submission" date="2018-07" db="EMBL/GenBank/DDBJ databases">
        <title>The draft genome of Phyllobacterium salinisoli.</title>
        <authorList>
            <person name="Liu L."/>
            <person name="Li L."/>
            <person name="Zhang X."/>
            <person name="Liang L."/>
        </authorList>
    </citation>
    <scope>NUCLEOTIDE SEQUENCE [LARGE SCALE GENOMIC DNA]</scope>
    <source>
        <strain evidence="1 2">LLAN61</strain>
    </source>
</reference>
<sequence length="77" mass="8527">MKRSFLRLTIFGLTACSQQAERTYSVDELTADESLLAGIIAKCRNNPGEVRNAPNCRNAEAADGKLRLQRMLDSLRG</sequence>
<keyword evidence="2" id="KW-1185">Reference proteome</keyword>
<comment type="caution">
    <text evidence="1">The sequence shown here is derived from an EMBL/GenBank/DDBJ whole genome shotgun (WGS) entry which is preliminary data.</text>
</comment>
<dbReference type="OrthoDB" id="7306558at2"/>
<protein>
    <recommendedName>
        <fullName evidence="3">EexN family lipoprotein</fullName>
    </recommendedName>
</protein>
<proteinExistence type="predicted"/>
<dbReference type="NCBIfam" id="NF033894">
    <property type="entry name" value="Eex_IncN"/>
    <property type="match status" value="1"/>
</dbReference>
<dbReference type="InterPro" id="IPR047937">
    <property type="entry name" value="Eex_IncN-like"/>
</dbReference>
<organism evidence="1 2">
    <name type="scientific">Phyllobacterium salinisoli</name>
    <dbReference type="NCBI Taxonomy" id="1899321"/>
    <lineage>
        <taxon>Bacteria</taxon>
        <taxon>Pseudomonadati</taxon>
        <taxon>Pseudomonadota</taxon>
        <taxon>Alphaproteobacteria</taxon>
        <taxon>Hyphomicrobiales</taxon>
        <taxon>Phyllobacteriaceae</taxon>
        <taxon>Phyllobacterium</taxon>
    </lineage>
</organism>
<evidence type="ECO:0008006" key="3">
    <source>
        <dbReference type="Google" id="ProtNLM"/>
    </source>
</evidence>
<dbReference type="AlphaFoldDB" id="A0A368K0D1"/>
<name>A0A368K0D1_9HYPH</name>
<gene>
    <name evidence="1" type="ORF">DUT91_15220</name>
</gene>
<evidence type="ECO:0000313" key="2">
    <source>
        <dbReference type="Proteomes" id="UP000253420"/>
    </source>
</evidence>